<dbReference type="Proteomes" id="UP000746160">
    <property type="component" value="Unassembled WGS sequence"/>
</dbReference>
<evidence type="ECO:0000313" key="2">
    <source>
        <dbReference type="EMBL" id="MBW0602438.1"/>
    </source>
</evidence>
<evidence type="ECO:0000313" key="3">
    <source>
        <dbReference type="Proteomes" id="UP000746160"/>
    </source>
</evidence>
<keyword evidence="1" id="KW-0732">Signal</keyword>
<reference evidence="2" key="1">
    <citation type="journal article" date="2021" name="Genes Genomics">
        <title>Comparative genomic analysis of Mycoplasma anatis strains.</title>
        <authorList>
            <person name="Zhou Q."/>
            <person name="Mai K."/>
            <person name="Yang D."/>
            <person name="Liu J."/>
            <person name="Yan Z."/>
            <person name="Luo C."/>
            <person name="Tan Y."/>
            <person name="Cao S."/>
            <person name="Zhou Q."/>
            <person name="Chen L."/>
            <person name="Chen F."/>
        </authorList>
    </citation>
    <scope>NUCLEOTIDE SEQUENCE</scope>
    <source>
        <strain evidence="2">DP07</strain>
    </source>
</reference>
<sequence length="174" mass="20396">MIKKLRKIFYFTAPILLTFSTIVLSSSCNNDRREATESLYKYKNYIEENFNYFNSEIIKIDISKDIFINGNSENNKLEQFNFEYLLCSGSILIKKNLYSFNGHNYKIEINPKSQSVIGTSKANVYLNIFDTNLDVRTTTKAIEIDGFKTTSANHNHYTYDYKIRDCETCKQYNK</sequence>
<evidence type="ECO:0008006" key="4">
    <source>
        <dbReference type="Google" id="ProtNLM"/>
    </source>
</evidence>
<proteinExistence type="predicted"/>
<evidence type="ECO:0000256" key="1">
    <source>
        <dbReference type="SAM" id="SignalP"/>
    </source>
</evidence>
<name>A0A9Q3L672_9BACT</name>
<organism evidence="2 3">
    <name type="scientific">Mycoplasmopsis anatis</name>
    <dbReference type="NCBI Taxonomy" id="171279"/>
    <lineage>
        <taxon>Bacteria</taxon>
        <taxon>Bacillati</taxon>
        <taxon>Mycoplasmatota</taxon>
        <taxon>Mycoplasmoidales</taxon>
        <taxon>Metamycoplasmataceae</taxon>
        <taxon>Mycoplasmopsis</taxon>
    </lineage>
</organism>
<accession>A0A9Q3L672</accession>
<dbReference type="EMBL" id="JABZFG010000001">
    <property type="protein sequence ID" value="MBW0602438.1"/>
    <property type="molecule type" value="Genomic_DNA"/>
</dbReference>
<comment type="caution">
    <text evidence="2">The sequence shown here is derived from an EMBL/GenBank/DDBJ whole genome shotgun (WGS) entry which is preliminary data.</text>
</comment>
<feature type="chain" id="PRO_5040311498" description="Lipoprotein" evidence="1">
    <location>
        <begin position="26"/>
        <end position="174"/>
    </location>
</feature>
<gene>
    <name evidence="2" type="ORF">MADP07_00158</name>
</gene>
<dbReference type="RefSeq" id="WP_218675150.1">
    <property type="nucleotide sequence ID" value="NZ_CP054878.1"/>
</dbReference>
<feature type="signal peptide" evidence="1">
    <location>
        <begin position="1"/>
        <end position="25"/>
    </location>
</feature>
<dbReference type="PROSITE" id="PS51257">
    <property type="entry name" value="PROKAR_LIPOPROTEIN"/>
    <property type="match status" value="1"/>
</dbReference>
<protein>
    <recommendedName>
        <fullName evidence="4">Lipoprotein</fullName>
    </recommendedName>
</protein>
<dbReference type="AlphaFoldDB" id="A0A9Q3L672"/>